<dbReference type="KEGG" id="acm:AciX9_4397"/>
<evidence type="ECO:0000313" key="2">
    <source>
        <dbReference type="Proteomes" id="UP000000343"/>
    </source>
</evidence>
<dbReference type="Proteomes" id="UP000000343">
    <property type="component" value="Plasmid pACIX903"/>
</dbReference>
<proteinExistence type="predicted"/>
<dbReference type="EMBL" id="CP002483">
    <property type="protein sequence ID" value="ADW71348.1"/>
    <property type="molecule type" value="Genomic_DNA"/>
</dbReference>
<geneLocation type="plasmid" evidence="1 2">
    <name>pACIX903</name>
</geneLocation>
<protein>
    <recommendedName>
        <fullName evidence="3">Carbohydrate-binding protein</fullName>
    </recommendedName>
</protein>
<evidence type="ECO:0000313" key="1">
    <source>
        <dbReference type="EMBL" id="ADW71348.1"/>
    </source>
</evidence>
<keyword evidence="2" id="KW-1185">Reference proteome</keyword>
<reference evidence="2" key="1">
    <citation type="submission" date="2011-01" db="EMBL/GenBank/DDBJ databases">
        <title>Complete sequence of plasmid3 of Acidobacterium sp. MP5ACTX9.</title>
        <authorList>
            <consortium name="US DOE Joint Genome Institute"/>
            <person name="Lucas S."/>
            <person name="Copeland A."/>
            <person name="Lapidus A."/>
            <person name="Cheng J.-F."/>
            <person name="Goodwin L."/>
            <person name="Pitluck S."/>
            <person name="Teshima H."/>
            <person name="Detter J.C."/>
            <person name="Han C."/>
            <person name="Tapia R."/>
            <person name="Land M."/>
            <person name="Hauser L."/>
            <person name="Kyrpides N."/>
            <person name="Ivanova N."/>
            <person name="Ovchinnikova G."/>
            <person name="Pagani I."/>
            <person name="Rawat S.R."/>
            <person name="Mannisto M."/>
            <person name="Haggblom M.M."/>
            <person name="Woyke T."/>
        </authorList>
    </citation>
    <scope>NUCLEOTIDE SEQUENCE [LARGE SCALE GENOMIC DNA]</scope>
    <source>
        <strain evidence="2">MP5ACTX9</strain>
        <plasmid evidence="2">Plasmid pACIX903</plasmid>
    </source>
</reference>
<gene>
    <name evidence="1" type="ordered locus">AciX9_4397</name>
</gene>
<evidence type="ECO:0008006" key="3">
    <source>
        <dbReference type="Google" id="ProtNLM"/>
    </source>
</evidence>
<organism evidence="2">
    <name type="scientific">Granulicella tundricola (strain ATCC BAA-1859 / DSM 23138 / MP5ACTX9)</name>
    <dbReference type="NCBI Taxonomy" id="1198114"/>
    <lineage>
        <taxon>Bacteria</taxon>
        <taxon>Pseudomonadati</taxon>
        <taxon>Acidobacteriota</taxon>
        <taxon>Terriglobia</taxon>
        <taxon>Terriglobales</taxon>
        <taxon>Acidobacteriaceae</taxon>
        <taxon>Granulicella</taxon>
    </lineage>
</organism>
<keyword evidence="1" id="KW-0614">Plasmid</keyword>
<name>E8X7B4_GRATM</name>
<dbReference type="AlphaFoldDB" id="E8X7B4"/>
<accession>E8X7B4</accession>
<sequence length="156" mass="17610">MRKILLGPDSRKTNEAATDWIDLCEQTTAEISSEDHLHPLEDALRLGTEGGWRASTPGPQQIRLKFNSPQHIRRIRLEFTETQVSRSQEFALFVTTAREPRREILRQQWSFSPSGSTTELEDYKVDLPGVTVIDLELDPGRHDAGVFASLQALLIG</sequence>
<dbReference type="HOGENOM" id="CLU_138473_0_0_0"/>